<evidence type="ECO:0000313" key="7">
    <source>
        <dbReference type="EMBL" id="ORY18355.1"/>
    </source>
</evidence>
<dbReference type="GO" id="GO:0022857">
    <property type="term" value="F:transmembrane transporter activity"/>
    <property type="evidence" value="ECO:0007669"/>
    <property type="project" value="InterPro"/>
</dbReference>
<evidence type="ECO:0000256" key="5">
    <source>
        <dbReference type="ARBA" id="ARBA00023136"/>
    </source>
</evidence>
<protein>
    <submittedName>
        <fullName evidence="7">Amino acid/polyamine transporter I</fullName>
    </submittedName>
</protein>
<keyword evidence="3 6" id="KW-0812">Transmembrane</keyword>
<proteinExistence type="predicted"/>
<dbReference type="OrthoDB" id="3257095at2759"/>
<evidence type="ECO:0000256" key="1">
    <source>
        <dbReference type="ARBA" id="ARBA00004141"/>
    </source>
</evidence>
<keyword evidence="8" id="KW-1185">Reference proteome</keyword>
<feature type="transmembrane region" description="Helical" evidence="6">
    <location>
        <begin position="174"/>
        <end position="192"/>
    </location>
</feature>
<evidence type="ECO:0000313" key="8">
    <source>
        <dbReference type="Proteomes" id="UP000193144"/>
    </source>
</evidence>
<dbReference type="PANTHER" id="PTHR45649:SF2">
    <property type="entry name" value="ACID PERMEASE, PUTATIVE-RELATED"/>
    <property type="match status" value="1"/>
</dbReference>
<feature type="non-terminal residue" evidence="7">
    <location>
        <position position="204"/>
    </location>
</feature>
<dbReference type="AlphaFoldDB" id="A0A1Y2A8J3"/>
<dbReference type="Pfam" id="PF13520">
    <property type="entry name" value="AA_permease_2"/>
    <property type="match status" value="1"/>
</dbReference>
<dbReference type="GO" id="GO:0016020">
    <property type="term" value="C:membrane"/>
    <property type="evidence" value="ECO:0007669"/>
    <property type="project" value="UniProtKB-SubCell"/>
</dbReference>
<keyword evidence="2" id="KW-0813">Transport</keyword>
<feature type="transmembrane region" description="Helical" evidence="6">
    <location>
        <begin position="143"/>
        <end position="162"/>
    </location>
</feature>
<name>A0A1Y2A8J3_9PLEO</name>
<evidence type="ECO:0000256" key="4">
    <source>
        <dbReference type="ARBA" id="ARBA00022989"/>
    </source>
</evidence>
<sequence>LASPTRQPYLHIFYTVTKSKGGATVMGSLVIVMFLFCKVTTTATSSRQIYAFARDKGLHFHRRFSQVSPKWDAPFNSLLFSFCFSCALSLINLGSPIASNIIGSLGSGAGMASYAVSIGCVALRRIHGQPLLPSKFKLGRWGLTINIISLLFLALLFVWSFFPPVPTPTPDLMNWAALMFGVSVLGSWRYYYLHGKHQYDGPVA</sequence>
<comment type="caution">
    <text evidence="7">The sequence shown here is derived from an EMBL/GenBank/DDBJ whole genome shotgun (WGS) entry which is preliminary data.</text>
</comment>
<evidence type="ECO:0000256" key="3">
    <source>
        <dbReference type="ARBA" id="ARBA00022692"/>
    </source>
</evidence>
<dbReference type="Proteomes" id="UP000193144">
    <property type="component" value="Unassembled WGS sequence"/>
</dbReference>
<feature type="transmembrane region" description="Helical" evidence="6">
    <location>
        <begin position="97"/>
        <end position="123"/>
    </location>
</feature>
<dbReference type="InterPro" id="IPR002293">
    <property type="entry name" value="AA/rel_permease1"/>
</dbReference>
<comment type="subcellular location">
    <subcellularLocation>
        <location evidence="1">Membrane</location>
        <topology evidence="1">Multi-pass membrane protein</topology>
    </subcellularLocation>
</comment>
<accession>A0A1Y2A8J3</accession>
<feature type="non-terminal residue" evidence="7">
    <location>
        <position position="1"/>
    </location>
</feature>
<evidence type="ECO:0000256" key="6">
    <source>
        <dbReference type="SAM" id="Phobius"/>
    </source>
</evidence>
<gene>
    <name evidence="7" type="ORF">BCR34DRAFT_440735</name>
</gene>
<organism evidence="7 8">
    <name type="scientific">Clohesyomyces aquaticus</name>
    <dbReference type="NCBI Taxonomy" id="1231657"/>
    <lineage>
        <taxon>Eukaryota</taxon>
        <taxon>Fungi</taxon>
        <taxon>Dikarya</taxon>
        <taxon>Ascomycota</taxon>
        <taxon>Pezizomycotina</taxon>
        <taxon>Dothideomycetes</taxon>
        <taxon>Pleosporomycetidae</taxon>
        <taxon>Pleosporales</taxon>
        <taxon>Lindgomycetaceae</taxon>
        <taxon>Clohesyomyces</taxon>
    </lineage>
</organism>
<keyword evidence="4 6" id="KW-1133">Transmembrane helix</keyword>
<reference evidence="7 8" key="1">
    <citation type="submission" date="2016-07" db="EMBL/GenBank/DDBJ databases">
        <title>Pervasive Adenine N6-methylation of Active Genes in Fungi.</title>
        <authorList>
            <consortium name="DOE Joint Genome Institute"/>
            <person name="Mondo S.J."/>
            <person name="Dannebaum R.O."/>
            <person name="Kuo R.C."/>
            <person name="Labutti K."/>
            <person name="Haridas S."/>
            <person name="Kuo A."/>
            <person name="Salamov A."/>
            <person name="Ahrendt S.R."/>
            <person name="Lipzen A."/>
            <person name="Sullivan W."/>
            <person name="Andreopoulos W.B."/>
            <person name="Clum A."/>
            <person name="Lindquist E."/>
            <person name="Daum C."/>
            <person name="Ramamoorthy G.K."/>
            <person name="Gryganskyi A."/>
            <person name="Culley D."/>
            <person name="Magnuson J.K."/>
            <person name="James T.Y."/>
            <person name="O'Malley M.A."/>
            <person name="Stajich J.E."/>
            <person name="Spatafora J.W."/>
            <person name="Visel A."/>
            <person name="Grigoriev I.V."/>
        </authorList>
    </citation>
    <scope>NUCLEOTIDE SEQUENCE [LARGE SCALE GENOMIC DNA]</scope>
    <source>
        <strain evidence="7 8">CBS 115471</strain>
    </source>
</reference>
<feature type="transmembrane region" description="Helical" evidence="6">
    <location>
        <begin position="20"/>
        <end position="37"/>
    </location>
</feature>
<dbReference type="PANTHER" id="PTHR45649">
    <property type="entry name" value="AMINO-ACID PERMEASE BAT1"/>
    <property type="match status" value="1"/>
</dbReference>
<keyword evidence="5 6" id="KW-0472">Membrane</keyword>
<dbReference type="Gene3D" id="1.20.1740.10">
    <property type="entry name" value="Amino acid/polyamine transporter I"/>
    <property type="match status" value="1"/>
</dbReference>
<evidence type="ECO:0000256" key="2">
    <source>
        <dbReference type="ARBA" id="ARBA00022448"/>
    </source>
</evidence>
<dbReference type="EMBL" id="MCFA01000007">
    <property type="protein sequence ID" value="ORY18355.1"/>
    <property type="molecule type" value="Genomic_DNA"/>
</dbReference>